<comment type="caution">
    <text evidence="1">The sequence shown here is derived from an EMBL/GenBank/DDBJ whole genome shotgun (WGS) entry which is preliminary data.</text>
</comment>
<dbReference type="EMBL" id="VDCI01000002">
    <property type="protein sequence ID" value="TNJ37435.1"/>
    <property type="molecule type" value="Genomic_DNA"/>
</dbReference>
<organism evidence="1 2">
    <name type="scientific">Prosthecochloris vibrioformis</name>
    <name type="common">Chlorobium vibrioforme</name>
    <dbReference type="NCBI Taxonomy" id="1098"/>
    <lineage>
        <taxon>Bacteria</taxon>
        <taxon>Pseudomonadati</taxon>
        <taxon>Chlorobiota</taxon>
        <taxon>Chlorobiia</taxon>
        <taxon>Chlorobiales</taxon>
        <taxon>Chlorobiaceae</taxon>
        <taxon>Prosthecochloris</taxon>
    </lineage>
</organism>
<evidence type="ECO:0000313" key="2">
    <source>
        <dbReference type="Proteomes" id="UP000309544"/>
    </source>
</evidence>
<proteinExistence type="predicted"/>
<reference evidence="1 2" key="1">
    <citation type="submission" date="2019-05" db="EMBL/GenBank/DDBJ databases">
        <title>Draft Whole-Genome sequence of the green sulfur bacterium Prosthecochloris vibrioformis DSM 260.</title>
        <authorList>
            <person name="Meyer T.E."/>
            <person name="Kyndt J.A."/>
        </authorList>
    </citation>
    <scope>NUCLEOTIDE SEQUENCE [LARGE SCALE GENOMIC DNA]</scope>
    <source>
        <strain evidence="1 2">DSM 260</strain>
    </source>
</reference>
<evidence type="ECO:0000313" key="1">
    <source>
        <dbReference type="EMBL" id="TNJ37435.1"/>
    </source>
</evidence>
<dbReference type="AlphaFoldDB" id="A0A5C4S295"/>
<dbReference type="Proteomes" id="UP000309544">
    <property type="component" value="Unassembled WGS sequence"/>
</dbReference>
<sequence length="423" mass="48019">MHEELWPDILLDVIRPLIRNMRDVRRYGLAVRSAMDALDGQVASEDVCALEAVRLFMPDVFHQLSRSRDAVTTRLGQFMPEQVKHLVDRIYACDAPKEVVSHLLRLLFPPGYKLIDASGYVAADVSIWLKERRVAYVDFFDLYFQRIQNEGVTALSKAEQAVELFAEPERLENFLHSLTCDELRNVLASLESLADDCLASEVVHVSVVLLNLLPNVMTEELPGSFGVTSAYYAGRMVSRFLLSIAGEDEREAAMYKLLDELTTLSGRLELILRMQSKNQDLQGWLPKEKAERVEGYWRRAVRKKMMHAESDWSKEYALLRVLLVARKFARDDEPEVSVPDDPNFTYALLLSSRGEMSSSLLDRRSVKRTATLLWEQLIEIYGGETLLQKRINALAASRIDDQFGVIALAVLYAEGKAPEDAGF</sequence>
<protein>
    <submittedName>
        <fullName evidence="1">Uncharacterized protein</fullName>
    </submittedName>
</protein>
<keyword evidence="2" id="KW-1185">Reference proteome</keyword>
<accession>A0A5C4S295</accession>
<dbReference type="RefSeq" id="WP_139626356.1">
    <property type="nucleotide sequence ID" value="NZ_VDCI01000002.1"/>
</dbReference>
<name>A0A5C4S295_PROVB</name>
<gene>
    <name evidence="1" type="ORF">FGF68_04305</name>
</gene>